<sequence>MAQAEAIEFTPLYPPFVRWESVVARRGLIPGFAASHGVTRHAGPRHGHPVA</sequence>
<name>A0A5B9WH13_9BACT</name>
<dbReference type="KEGG" id="agv:OJF2_77420"/>
<dbReference type="EMBL" id="CP042997">
    <property type="protein sequence ID" value="QEH39130.1"/>
    <property type="molecule type" value="Genomic_DNA"/>
</dbReference>
<reference evidence="1 2" key="1">
    <citation type="submission" date="2019-08" db="EMBL/GenBank/DDBJ databases">
        <title>Deep-cultivation of Planctomycetes and their phenomic and genomic characterization uncovers novel biology.</title>
        <authorList>
            <person name="Wiegand S."/>
            <person name="Jogler M."/>
            <person name="Boedeker C."/>
            <person name="Pinto D."/>
            <person name="Vollmers J."/>
            <person name="Rivas-Marin E."/>
            <person name="Kohn T."/>
            <person name="Peeters S.H."/>
            <person name="Heuer A."/>
            <person name="Rast P."/>
            <person name="Oberbeckmann S."/>
            <person name="Bunk B."/>
            <person name="Jeske O."/>
            <person name="Meyerdierks A."/>
            <person name="Storesund J.E."/>
            <person name="Kallscheuer N."/>
            <person name="Luecker S."/>
            <person name="Lage O.M."/>
            <person name="Pohl T."/>
            <person name="Merkel B.J."/>
            <person name="Hornburger P."/>
            <person name="Mueller R.-W."/>
            <person name="Bruemmer F."/>
            <person name="Labrenz M."/>
            <person name="Spormann A.M."/>
            <person name="Op den Camp H."/>
            <person name="Overmann J."/>
            <person name="Amann R."/>
            <person name="Jetten M.S.M."/>
            <person name="Mascher T."/>
            <person name="Medema M.H."/>
            <person name="Devos D.P."/>
            <person name="Kaster A.-K."/>
            <person name="Ovreas L."/>
            <person name="Rohde M."/>
            <person name="Galperin M.Y."/>
            <person name="Jogler C."/>
        </authorList>
    </citation>
    <scope>NUCLEOTIDE SEQUENCE [LARGE SCALE GENOMIC DNA]</scope>
    <source>
        <strain evidence="1 2">OJF2</strain>
    </source>
</reference>
<accession>A0A5B9WH13</accession>
<proteinExistence type="predicted"/>
<protein>
    <submittedName>
        <fullName evidence="1">Uncharacterized protein</fullName>
    </submittedName>
</protein>
<dbReference type="Proteomes" id="UP000324233">
    <property type="component" value="Chromosome"/>
</dbReference>
<keyword evidence="2" id="KW-1185">Reference proteome</keyword>
<evidence type="ECO:0000313" key="2">
    <source>
        <dbReference type="Proteomes" id="UP000324233"/>
    </source>
</evidence>
<evidence type="ECO:0000313" key="1">
    <source>
        <dbReference type="EMBL" id="QEH39130.1"/>
    </source>
</evidence>
<organism evidence="1 2">
    <name type="scientific">Aquisphaera giovannonii</name>
    <dbReference type="NCBI Taxonomy" id="406548"/>
    <lineage>
        <taxon>Bacteria</taxon>
        <taxon>Pseudomonadati</taxon>
        <taxon>Planctomycetota</taxon>
        <taxon>Planctomycetia</taxon>
        <taxon>Isosphaerales</taxon>
        <taxon>Isosphaeraceae</taxon>
        <taxon>Aquisphaera</taxon>
    </lineage>
</organism>
<gene>
    <name evidence="1" type="ORF">OJF2_77420</name>
</gene>
<dbReference type="AlphaFoldDB" id="A0A5B9WH13"/>